<protein>
    <submittedName>
        <fullName evidence="2">Right handed beta helix region</fullName>
    </submittedName>
</protein>
<dbReference type="SUPFAM" id="SSF51126">
    <property type="entry name" value="Pectin lyase-like"/>
    <property type="match status" value="1"/>
</dbReference>
<sequence length="383" mass="43634">MLRRMLIPLKFVENEQEFQVRTVDELIKFYNKDHLHELIFLLKKGLLEQFFYANGKDDIKNLIADLKNNGENELEILNQIALSLGVEPIELKNYEDVFFALPTHDPEVIFFSDASNIYLEPSQYEWIAAKIRVQKDKRINSLPENEVSLKLKNFELDIPKGVEIIFENLTIECWGETIFKGDGKVTFKNVKFSHFELKSDGIEIYFEDVVFEDKCLFNPKFKGGVVVFERCSGKAVVRNAVLVFNSTFRVKGFEMMFEVESSVEADLSFNLVKSIATITEAKIKGIGIYAESSDLEVKDLEMCCSRADGILLSSGSSLRGYGCKIWGNRLSGLRLINRSTAVIDYFDVYQNGNEKKDYPQILVEDSSLTIKNSKVHDSVNAGG</sequence>
<name>A0A656D2Q2_KRYT1</name>
<feature type="domain" description="Right handed beta helix" evidence="1">
    <location>
        <begin position="283"/>
        <end position="382"/>
    </location>
</feature>
<dbReference type="Proteomes" id="UP000243065">
    <property type="component" value="Unassembled WGS sequence"/>
</dbReference>
<gene>
    <name evidence="2" type="ORF">JGI24_00114</name>
</gene>
<proteinExistence type="predicted"/>
<dbReference type="InterPro" id="IPR011050">
    <property type="entry name" value="Pectin_lyase_fold/virulence"/>
</dbReference>
<dbReference type="InterPro" id="IPR012334">
    <property type="entry name" value="Pectin_lyas_fold"/>
</dbReference>
<evidence type="ECO:0000313" key="2">
    <source>
        <dbReference type="EMBL" id="CUS96506.1"/>
    </source>
</evidence>
<keyword evidence="3" id="KW-1185">Reference proteome</keyword>
<dbReference type="Pfam" id="PF13229">
    <property type="entry name" value="Beta_helix"/>
    <property type="match status" value="1"/>
</dbReference>
<organism evidence="2 3">
    <name type="scientific">Kryptobacter tengchongensis</name>
    <dbReference type="NCBI Taxonomy" id="1643429"/>
    <lineage>
        <taxon>Bacteria</taxon>
        <taxon>Pseudomonadati</taxon>
        <taxon>Candidatus Kryptoniota</taxon>
        <taxon>Candidatus Kryptobacter</taxon>
    </lineage>
</organism>
<reference evidence="2 3" key="1">
    <citation type="submission" date="2015-11" db="EMBL/GenBank/DDBJ databases">
        <authorList>
            <person name="Varghese N."/>
        </authorList>
    </citation>
    <scope>NUCLEOTIDE SEQUENCE [LARGE SCALE GENOMIC DNA]</scope>
    <source>
        <strain evidence="2 3">JGI-24</strain>
    </source>
</reference>
<feature type="non-terminal residue" evidence="2">
    <location>
        <position position="383"/>
    </location>
</feature>
<dbReference type="AlphaFoldDB" id="A0A656D2Q2"/>
<dbReference type="Gene3D" id="2.160.20.10">
    <property type="entry name" value="Single-stranded right-handed beta-helix, Pectin lyase-like"/>
    <property type="match status" value="1"/>
</dbReference>
<dbReference type="RefSeq" id="WP_143713315.1">
    <property type="nucleotide sequence ID" value="NZ_CZVU01000003.1"/>
</dbReference>
<accession>A0A656D2Q2</accession>
<dbReference type="EMBL" id="CZVU01000003">
    <property type="protein sequence ID" value="CUS96506.1"/>
    <property type="molecule type" value="Genomic_DNA"/>
</dbReference>
<dbReference type="InterPro" id="IPR039448">
    <property type="entry name" value="Beta_helix"/>
</dbReference>
<evidence type="ECO:0000259" key="1">
    <source>
        <dbReference type="Pfam" id="PF13229"/>
    </source>
</evidence>
<evidence type="ECO:0000313" key="3">
    <source>
        <dbReference type="Proteomes" id="UP000243065"/>
    </source>
</evidence>